<dbReference type="PANTHER" id="PTHR33202">
    <property type="entry name" value="ZINC UPTAKE REGULATION PROTEIN"/>
    <property type="match status" value="1"/>
</dbReference>
<evidence type="ECO:0000256" key="3">
    <source>
        <dbReference type="ARBA" id="ARBA00022833"/>
    </source>
</evidence>
<dbReference type="AlphaFoldDB" id="A0A6P1TDY0"/>
<comment type="cofactor">
    <cofactor evidence="8">
        <name>Mn(2+)</name>
        <dbReference type="ChEBI" id="CHEBI:29035"/>
    </cofactor>
    <cofactor evidence="8">
        <name>Fe(2+)</name>
        <dbReference type="ChEBI" id="CHEBI:29033"/>
    </cofactor>
    <text evidence="8">Binds 1 Mn(2+) or Fe(2+) ion per subunit.</text>
</comment>
<dbReference type="CDD" id="cd07153">
    <property type="entry name" value="Fur_like"/>
    <property type="match status" value="1"/>
</dbReference>
<sequence length="140" mass="15642">MDNNTLKSADLKQTKKRILILSVLETAATALTAEEIDELTSKDMKMSISTIYRALNALADKNVIKKALHQDGKTYYEINNHTHRHSLLCTLCNERIPIDACPLESLENYLASETGYVITGHNLEFFGICPKCAAKKAKTK</sequence>
<evidence type="ECO:0000256" key="7">
    <source>
        <dbReference type="PIRSR" id="PIRSR602481-1"/>
    </source>
</evidence>
<gene>
    <name evidence="9" type="ORF">Ana3638_00365</name>
</gene>
<dbReference type="Pfam" id="PF01475">
    <property type="entry name" value="FUR"/>
    <property type="match status" value="1"/>
</dbReference>
<feature type="binding site" evidence="7">
    <location>
        <position position="132"/>
    </location>
    <ligand>
        <name>Zn(2+)</name>
        <dbReference type="ChEBI" id="CHEBI:29105"/>
    </ligand>
</feature>
<dbReference type="Proteomes" id="UP000464314">
    <property type="component" value="Chromosome"/>
</dbReference>
<feature type="binding site" evidence="8">
    <location>
        <position position="83"/>
    </location>
    <ligand>
        <name>Fe cation</name>
        <dbReference type="ChEBI" id="CHEBI:24875"/>
    </ligand>
</feature>
<keyword evidence="7" id="KW-0479">Metal-binding</keyword>
<feature type="binding site" evidence="8">
    <location>
        <position position="104"/>
    </location>
    <ligand>
        <name>Fe cation</name>
        <dbReference type="ChEBI" id="CHEBI:24875"/>
    </ligand>
</feature>
<accession>A0A6P1TDY0</accession>
<dbReference type="GO" id="GO:0045892">
    <property type="term" value="P:negative regulation of DNA-templated transcription"/>
    <property type="evidence" value="ECO:0007669"/>
    <property type="project" value="TreeGrafter"/>
</dbReference>
<keyword evidence="4" id="KW-0805">Transcription regulation</keyword>
<dbReference type="RefSeq" id="WP_161836027.1">
    <property type="nucleotide sequence ID" value="NZ_CP048000.1"/>
</dbReference>
<feature type="binding site" evidence="7">
    <location>
        <position position="92"/>
    </location>
    <ligand>
        <name>Zn(2+)</name>
        <dbReference type="ChEBI" id="CHEBI:29105"/>
    </ligand>
</feature>
<dbReference type="GO" id="GO:0003700">
    <property type="term" value="F:DNA-binding transcription factor activity"/>
    <property type="evidence" value="ECO:0007669"/>
    <property type="project" value="InterPro"/>
</dbReference>
<dbReference type="Gene3D" id="3.30.1490.190">
    <property type="match status" value="1"/>
</dbReference>
<evidence type="ECO:0000256" key="8">
    <source>
        <dbReference type="PIRSR" id="PIRSR602481-2"/>
    </source>
</evidence>
<feature type="binding site" evidence="7">
    <location>
        <position position="129"/>
    </location>
    <ligand>
        <name>Zn(2+)</name>
        <dbReference type="ChEBI" id="CHEBI:29105"/>
    </ligand>
</feature>
<feature type="binding site" evidence="7">
    <location>
        <position position="89"/>
    </location>
    <ligand>
        <name>Zn(2+)</name>
        <dbReference type="ChEBI" id="CHEBI:29105"/>
    </ligand>
</feature>
<comment type="cofactor">
    <cofactor evidence="7">
        <name>Zn(2+)</name>
        <dbReference type="ChEBI" id="CHEBI:29105"/>
    </cofactor>
    <text evidence="7">Binds 1 zinc ion per subunit.</text>
</comment>
<dbReference type="InterPro" id="IPR002481">
    <property type="entry name" value="FUR"/>
</dbReference>
<keyword evidence="8" id="KW-0408">Iron</keyword>
<keyword evidence="6" id="KW-0804">Transcription</keyword>
<dbReference type="PANTHER" id="PTHR33202:SF8">
    <property type="entry name" value="PEROXIDE-RESPONSIVE REPRESSOR PERR"/>
    <property type="match status" value="1"/>
</dbReference>
<evidence type="ECO:0000313" key="9">
    <source>
        <dbReference type="EMBL" id="QHQ59440.1"/>
    </source>
</evidence>
<organism evidence="9 10">
    <name type="scientific">Anaerocolumna sedimenticola</name>
    <dbReference type="NCBI Taxonomy" id="2696063"/>
    <lineage>
        <taxon>Bacteria</taxon>
        <taxon>Bacillati</taxon>
        <taxon>Bacillota</taxon>
        <taxon>Clostridia</taxon>
        <taxon>Lachnospirales</taxon>
        <taxon>Lachnospiraceae</taxon>
        <taxon>Anaerocolumna</taxon>
    </lineage>
</organism>
<reference evidence="9 10" key="1">
    <citation type="submission" date="2020-01" db="EMBL/GenBank/DDBJ databases">
        <title>Genome analysis of Anaerocolumna sp. CBA3638.</title>
        <authorList>
            <person name="Kim J."/>
            <person name="Roh S.W."/>
        </authorList>
    </citation>
    <scope>NUCLEOTIDE SEQUENCE [LARGE SCALE GENOMIC DNA]</scope>
    <source>
        <strain evidence="9 10">CBA3638</strain>
    </source>
</reference>
<dbReference type="GO" id="GO:1900376">
    <property type="term" value="P:regulation of secondary metabolite biosynthetic process"/>
    <property type="evidence" value="ECO:0007669"/>
    <property type="project" value="TreeGrafter"/>
</dbReference>
<dbReference type="GO" id="GO:0000976">
    <property type="term" value="F:transcription cis-regulatory region binding"/>
    <property type="evidence" value="ECO:0007669"/>
    <property type="project" value="TreeGrafter"/>
</dbReference>
<feature type="binding site" evidence="8">
    <location>
        <position position="121"/>
    </location>
    <ligand>
        <name>Fe cation</name>
        <dbReference type="ChEBI" id="CHEBI:24875"/>
    </ligand>
</feature>
<dbReference type="Gene3D" id="1.10.10.10">
    <property type="entry name" value="Winged helix-like DNA-binding domain superfamily/Winged helix DNA-binding domain"/>
    <property type="match status" value="1"/>
</dbReference>
<keyword evidence="2" id="KW-0678">Repressor</keyword>
<keyword evidence="3 7" id="KW-0862">Zinc</keyword>
<keyword evidence="5" id="KW-0238">DNA-binding</keyword>
<dbReference type="EMBL" id="CP048000">
    <property type="protein sequence ID" value="QHQ59440.1"/>
    <property type="molecule type" value="Genomic_DNA"/>
</dbReference>
<dbReference type="SUPFAM" id="SSF46785">
    <property type="entry name" value="Winged helix' DNA-binding domain"/>
    <property type="match status" value="1"/>
</dbReference>
<name>A0A6P1TDY0_9FIRM</name>
<evidence type="ECO:0000256" key="2">
    <source>
        <dbReference type="ARBA" id="ARBA00022491"/>
    </source>
</evidence>
<proteinExistence type="inferred from homology"/>
<evidence type="ECO:0000256" key="1">
    <source>
        <dbReference type="ARBA" id="ARBA00007957"/>
    </source>
</evidence>
<evidence type="ECO:0000256" key="5">
    <source>
        <dbReference type="ARBA" id="ARBA00023125"/>
    </source>
</evidence>
<comment type="similarity">
    <text evidence="1">Belongs to the Fur family.</text>
</comment>
<keyword evidence="10" id="KW-1185">Reference proteome</keyword>
<dbReference type="InterPro" id="IPR036388">
    <property type="entry name" value="WH-like_DNA-bd_sf"/>
</dbReference>
<dbReference type="GO" id="GO:0008270">
    <property type="term" value="F:zinc ion binding"/>
    <property type="evidence" value="ECO:0007669"/>
    <property type="project" value="TreeGrafter"/>
</dbReference>
<evidence type="ECO:0000256" key="4">
    <source>
        <dbReference type="ARBA" id="ARBA00023015"/>
    </source>
</evidence>
<evidence type="ECO:0000256" key="6">
    <source>
        <dbReference type="ARBA" id="ARBA00023163"/>
    </source>
</evidence>
<dbReference type="InterPro" id="IPR036390">
    <property type="entry name" value="WH_DNA-bd_sf"/>
</dbReference>
<dbReference type="KEGG" id="anr:Ana3638_00365"/>
<evidence type="ECO:0000313" key="10">
    <source>
        <dbReference type="Proteomes" id="UP000464314"/>
    </source>
</evidence>
<dbReference type="InterPro" id="IPR043135">
    <property type="entry name" value="Fur_C"/>
</dbReference>
<protein>
    <submittedName>
        <fullName evidence="9">Transcriptional repressor</fullName>
    </submittedName>
</protein>